<dbReference type="AlphaFoldDB" id="A0A4Y2GWV0"/>
<proteinExistence type="predicted"/>
<evidence type="ECO:0000313" key="3">
    <source>
        <dbReference type="Proteomes" id="UP000499080"/>
    </source>
</evidence>
<feature type="domain" description="PWWP" evidence="1">
    <location>
        <begin position="17"/>
        <end position="88"/>
    </location>
</feature>
<dbReference type="OrthoDB" id="6437657at2759"/>
<organism evidence="2 3">
    <name type="scientific">Araneus ventricosus</name>
    <name type="common">Orbweaver spider</name>
    <name type="synonym">Epeira ventricosa</name>
    <dbReference type="NCBI Taxonomy" id="182803"/>
    <lineage>
        <taxon>Eukaryota</taxon>
        <taxon>Metazoa</taxon>
        <taxon>Ecdysozoa</taxon>
        <taxon>Arthropoda</taxon>
        <taxon>Chelicerata</taxon>
        <taxon>Arachnida</taxon>
        <taxon>Araneae</taxon>
        <taxon>Araneomorphae</taxon>
        <taxon>Entelegynae</taxon>
        <taxon>Araneoidea</taxon>
        <taxon>Araneidae</taxon>
        <taxon>Araneus</taxon>
    </lineage>
</organism>
<reference evidence="2 3" key="1">
    <citation type="journal article" date="2019" name="Sci. Rep.">
        <title>Orb-weaving spider Araneus ventricosus genome elucidates the spidroin gene catalogue.</title>
        <authorList>
            <person name="Kono N."/>
            <person name="Nakamura H."/>
            <person name="Ohtoshi R."/>
            <person name="Moran D.A.P."/>
            <person name="Shinohara A."/>
            <person name="Yoshida Y."/>
            <person name="Fujiwara M."/>
            <person name="Mori M."/>
            <person name="Tomita M."/>
            <person name="Arakawa K."/>
        </authorList>
    </citation>
    <scope>NUCLEOTIDE SEQUENCE [LARGE SCALE GENOMIC DNA]</scope>
</reference>
<protein>
    <recommendedName>
        <fullName evidence="1">PWWP domain-containing protein</fullName>
    </recommendedName>
</protein>
<name>A0A4Y2GWV0_ARAVE</name>
<dbReference type="PROSITE" id="PS50812">
    <property type="entry name" value="PWWP"/>
    <property type="match status" value="1"/>
</dbReference>
<dbReference type="Gene3D" id="2.30.30.140">
    <property type="match status" value="1"/>
</dbReference>
<comment type="caution">
    <text evidence="2">The sequence shown here is derived from an EMBL/GenBank/DDBJ whole genome shotgun (WGS) entry which is preliminary data.</text>
</comment>
<dbReference type="CDD" id="cd20144">
    <property type="entry name" value="PWWP_NSD_rpt1"/>
    <property type="match status" value="1"/>
</dbReference>
<gene>
    <name evidence="2" type="ORF">AVEN_212742_1</name>
</gene>
<evidence type="ECO:0000259" key="1">
    <source>
        <dbReference type="PROSITE" id="PS50812"/>
    </source>
</evidence>
<dbReference type="EMBL" id="BGPR01001636">
    <property type="protein sequence ID" value="GBM58482.1"/>
    <property type="molecule type" value="Genomic_DNA"/>
</dbReference>
<dbReference type="SMART" id="SM00293">
    <property type="entry name" value="PWWP"/>
    <property type="match status" value="1"/>
</dbReference>
<keyword evidence="3" id="KW-1185">Reference proteome</keyword>
<dbReference type="InterPro" id="IPR000313">
    <property type="entry name" value="PWWP_dom"/>
</dbReference>
<dbReference type="SUPFAM" id="SSF63748">
    <property type="entry name" value="Tudor/PWWP/MBT"/>
    <property type="match status" value="1"/>
</dbReference>
<dbReference type="Pfam" id="PF00855">
    <property type="entry name" value="PWWP"/>
    <property type="match status" value="1"/>
</dbReference>
<sequence>MNGHDAEDDMFNTIFFVGDLIWTKVGKHPFWPCMVTYDPSDTSFIKLAKSKGKEQDGQGRAVYHVQYFGQLVQHGWTSPGNSFRFMGEKDYFKKTQEFLSKKASVLGPKAVKKLKAKFDIPAASKEKWSFAVKEAEEALKVEISNERFENYVFNYEKVKRKSSVSNGEKVKQKNSLSNGKIMYVFDVLCFQTFISRMNTEICAS</sequence>
<accession>A0A4Y2GWV0</accession>
<dbReference type="Proteomes" id="UP000499080">
    <property type="component" value="Unassembled WGS sequence"/>
</dbReference>
<evidence type="ECO:0000313" key="2">
    <source>
        <dbReference type="EMBL" id="GBM58482.1"/>
    </source>
</evidence>